<dbReference type="PANTHER" id="PTHR12566">
    <property type="entry name" value="CYTOPLASMIC POLYADENYLATION ELEMENT BINDING PROTEIN CPEB"/>
    <property type="match status" value="1"/>
</dbReference>
<dbReference type="FunFam" id="4.10.640.40:FF:000001">
    <property type="entry name" value="Cytoplasmic polyadenylation element-binding 2 isoform X2"/>
    <property type="match status" value="1"/>
</dbReference>
<evidence type="ECO:0000256" key="2">
    <source>
        <dbReference type="ARBA" id="ARBA00022737"/>
    </source>
</evidence>
<dbReference type="FunFam" id="3.30.70.330:FF:000008">
    <property type="entry name" value="Cytoplasmic polyadenylation element-binding 2 isoform X2"/>
    <property type="match status" value="1"/>
</dbReference>
<dbReference type="Pfam" id="PF16367">
    <property type="entry name" value="RRM_7"/>
    <property type="match status" value="1"/>
</dbReference>
<evidence type="ECO:0000313" key="8">
    <source>
        <dbReference type="Proteomes" id="UP000001811"/>
    </source>
</evidence>
<evidence type="ECO:0000256" key="3">
    <source>
        <dbReference type="ARBA" id="ARBA00022884"/>
    </source>
</evidence>
<dbReference type="GO" id="GO:0005737">
    <property type="term" value="C:cytoplasm"/>
    <property type="evidence" value="ECO:0007669"/>
    <property type="project" value="TreeGrafter"/>
</dbReference>
<dbReference type="GO" id="GO:0000900">
    <property type="term" value="F:mRNA regulatory element binding translation repressor activity"/>
    <property type="evidence" value="ECO:0007669"/>
    <property type="project" value="TreeGrafter"/>
</dbReference>
<dbReference type="InterPro" id="IPR038446">
    <property type="entry name" value="CEBP_ZZ_sf"/>
</dbReference>
<feature type="domain" description="RRM" evidence="6">
    <location>
        <begin position="508"/>
        <end position="586"/>
    </location>
</feature>
<feature type="region of interest" description="Disordered" evidence="5">
    <location>
        <begin position="1"/>
        <end position="114"/>
    </location>
</feature>
<dbReference type="InterPro" id="IPR032296">
    <property type="entry name" value="CEBP_ZZ"/>
</dbReference>
<feature type="compositionally biased region" description="Low complexity" evidence="5">
    <location>
        <begin position="173"/>
        <end position="206"/>
    </location>
</feature>
<reference evidence="7" key="2">
    <citation type="submission" date="2025-08" db="UniProtKB">
        <authorList>
            <consortium name="Ensembl"/>
        </authorList>
    </citation>
    <scope>IDENTIFICATION</scope>
    <source>
        <strain evidence="7">Thorbecke</strain>
    </source>
</reference>
<dbReference type="EMBL" id="AAGW02036322">
    <property type="status" value="NOT_ANNOTATED_CDS"/>
    <property type="molecule type" value="Genomic_DNA"/>
</dbReference>
<evidence type="ECO:0000313" key="7">
    <source>
        <dbReference type="Ensembl" id="ENSOCUP00000033100.1"/>
    </source>
</evidence>
<dbReference type="CDD" id="cd12726">
    <property type="entry name" value="RRM2_CPEB2_like"/>
    <property type="match status" value="1"/>
</dbReference>
<dbReference type="InterPro" id="IPR035979">
    <property type="entry name" value="RBD_domain_sf"/>
</dbReference>
<dbReference type="AlphaFoldDB" id="A0A5F9CHX2"/>
<dbReference type="Gene3D" id="4.10.640.40">
    <property type="entry name" value="Cytoplasmic polyadenylation element-binding protein, ZZ domain"/>
    <property type="match status" value="1"/>
</dbReference>
<organism evidence="7 8">
    <name type="scientific">Oryctolagus cuniculus</name>
    <name type="common">Rabbit</name>
    <dbReference type="NCBI Taxonomy" id="9986"/>
    <lineage>
        <taxon>Eukaryota</taxon>
        <taxon>Metazoa</taxon>
        <taxon>Chordata</taxon>
        <taxon>Craniata</taxon>
        <taxon>Vertebrata</taxon>
        <taxon>Euteleostomi</taxon>
        <taxon>Mammalia</taxon>
        <taxon>Eutheria</taxon>
        <taxon>Euarchontoglires</taxon>
        <taxon>Glires</taxon>
        <taxon>Lagomorpha</taxon>
        <taxon>Leporidae</taxon>
        <taxon>Oryctolagus</taxon>
    </lineage>
</organism>
<dbReference type="Pfam" id="PF16366">
    <property type="entry name" value="CEBP_ZZ"/>
    <property type="match status" value="1"/>
</dbReference>
<dbReference type="InterPro" id="IPR034819">
    <property type="entry name" value="CPEB"/>
</dbReference>
<dbReference type="GO" id="GO:0008135">
    <property type="term" value="F:translation factor activity, RNA binding"/>
    <property type="evidence" value="ECO:0007669"/>
    <property type="project" value="TreeGrafter"/>
</dbReference>
<evidence type="ECO:0000259" key="6">
    <source>
        <dbReference type="PROSITE" id="PS50102"/>
    </source>
</evidence>
<dbReference type="InterPro" id="IPR000504">
    <property type="entry name" value="RRM_dom"/>
</dbReference>
<dbReference type="GO" id="GO:0043022">
    <property type="term" value="F:ribosome binding"/>
    <property type="evidence" value="ECO:0007669"/>
    <property type="project" value="TreeGrafter"/>
</dbReference>
<keyword evidence="3 4" id="KW-0694">RNA-binding</keyword>
<sequence>MQDDLLMDKSKTQPQPQQQRQQQQPQPEPSAAEAASTPLSSETPKPEDSSAVPALSPAAAPQAPNGPDKMQMESPLLPGLSFHQPPQQPPPPPQEPTAPGASLSPSFGSTWSTGTTNAVEDSFFQGITPVNGTMLFQNFPHHVNPVFGGTFSQQIGLAQTQHHQQPPPPAPQPTQAAQPPQAQPPQQRRSPASPSQAPYAQRSAAAAYGHQPIMTSKPSSSSAAAAAAAAAAASSASSSWNTHQSVNAAWSAPSNPWGGLQAGRDPRRAVGVGVGVGVGVPSPLNPISPLKKPFSSNVIAPPKFPRAAPLTSKSWMEDNAFRTDNGNNLLPFQDRSRPYDTFNLHSLENSLMDMIRTDHEPLKGKHYPPSGPPMSFADIMWRNHFAGRMGINFHHPGTDNIMALNTRSYGRRRDEITASFRRFGPLVVDWPHKAESKSYFPPKGYAFLLFQEESSVQALIDACLEEDGKLYLCVSSPTIKDKPVQIRPWNLSDSDFVMDGSQPLDPRKTIFVGGVPRPLRAVELAMIMDRLYGGVCYAGIDTDPELKYPKGAGRVAFSNQQSYIAAISARFVQLQHNDIDKRVEVKPYVLDDQMCDECQGTRCGGKFAPFFCANVTCLQYYCEYCWASIHSRAGREFHKPLVKEGGDRPRHVPFRWS</sequence>
<dbReference type="PROSITE" id="PS50102">
    <property type="entry name" value="RRM"/>
    <property type="match status" value="1"/>
</dbReference>
<dbReference type="GO" id="GO:0003730">
    <property type="term" value="F:mRNA 3'-UTR binding"/>
    <property type="evidence" value="ECO:0007669"/>
    <property type="project" value="InterPro"/>
</dbReference>
<dbReference type="Ensembl" id="ENSOCUT00000048218.1">
    <property type="protein sequence ID" value="ENSOCUP00000033100.1"/>
    <property type="gene ID" value="ENSOCUG00000010454.4"/>
</dbReference>
<dbReference type="GO" id="GO:0045202">
    <property type="term" value="C:synapse"/>
    <property type="evidence" value="ECO:0007669"/>
    <property type="project" value="TreeGrafter"/>
</dbReference>
<protein>
    <submittedName>
        <fullName evidence="7">Cytoplasmic polyadenylation element binding protein 3</fullName>
    </submittedName>
</protein>
<reference evidence="7 8" key="1">
    <citation type="journal article" date="2011" name="Nature">
        <title>A high-resolution map of human evolutionary constraint using 29 mammals.</title>
        <authorList>
            <person name="Lindblad-Toh K."/>
            <person name="Garber M."/>
            <person name="Zuk O."/>
            <person name="Lin M.F."/>
            <person name="Parker B.J."/>
            <person name="Washietl S."/>
            <person name="Kheradpour P."/>
            <person name="Ernst J."/>
            <person name="Jordan G."/>
            <person name="Mauceli E."/>
            <person name="Ward L.D."/>
            <person name="Lowe C.B."/>
            <person name="Holloway A.K."/>
            <person name="Clamp M."/>
            <person name="Gnerre S."/>
            <person name="Alfoldi J."/>
            <person name="Beal K."/>
            <person name="Chang J."/>
            <person name="Clawson H."/>
            <person name="Cuff J."/>
            <person name="Di Palma F."/>
            <person name="Fitzgerald S."/>
            <person name="Flicek P."/>
            <person name="Guttman M."/>
            <person name="Hubisz M.J."/>
            <person name="Jaffe D.B."/>
            <person name="Jungreis I."/>
            <person name="Kent W.J."/>
            <person name="Kostka D."/>
            <person name="Lara M."/>
            <person name="Martins A.L."/>
            <person name="Massingham T."/>
            <person name="Moltke I."/>
            <person name="Raney B.J."/>
            <person name="Rasmussen M.D."/>
            <person name="Robinson J."/>
            <person name="Stark A."/>
            <person name="Vilella A.J."/>
            <person name="Wen J."/>
            <person name="Xie X."/>
            <person name="Zody M.C."/>
            <person name="Baldwin J."/>
            <person name="Bloom T."/>
            <person name="Chin C.W."/>
            <person name="Heiman D."/>
            <person name="Nicol R."/>
            <person name="Nusbaum C."/>
            <person name="Young S."/>
            <person name="Wilkinson J."/>
            <person name="Worley K.C."/>
            <person name="Kovar C.L."/>
            <person name="Muzny D.M."/>
            <person name="Gibbs R.A."/>
            <person name="Cree A."/>
            <person name="Dihn H.H."/>
            <person name="Fowler G."/>
            <person name="Jhangiani S."/>
            <person name="Joshi V."/>
            <person name="Lee S."/>
            <person name="Lewis L.R."/>
            <person name="Nazareth L.V."/>
            <person name="Okwuonu G."/>
            <person name="Santibanez J."/>
            <person name="Warren W.C."/>
            <person name="Mardis E.R."/>
            <person name="Weinstock G.M."/>
            <person name="Wilson R.K."/>
            <person name="Delehaunty K."/>
            <person name="Dooling D."/>
            <person name="Fronik C."/>
            <person name="Fulton L."/>
            <person name="Fulton B."/>
            <person name="Graves T."/>
            <person name="Minx P."/>
            <person name="Sodergren E."/>
            <person name="Birney E."/>
            <person name="Margulies E.H."/>
            <person name="Herrero J."/>
            <person name="Green E.D."/>
            <person name="Haussler D."/>
            <person name="Siepel A."/>
            <person name="Goldman N."/>
            <person name="Pollard K.S."/>
            <person name="Pedersen J.S."/>
            <person name="Lander E.S."/>
            <person name="Kellis M."/>
        </authorList>
    </citation>
    <scope>NUCLEOTIDE SEQUENCE [LARGE SCALE GENOMIC DNA]</scope>
    <source>
        <strain evidence="7 8">Thorbecke inbred</strain>
    </source>
</reference>
<dbReference type="Gene3D" id="3.30.70.330">
    <property type="match status" value="2"/>
</dbReference>
<gene>
    <name evidence="7" type="primary">CPEB3</name>
</gene>
<feature type="compositionally biased region" description="Low complexity" evidence="5">
    <location>
        <begin position="49"/>
        <end position="63"/>
    </location>
</feature>
<dbReference type="CDD" id="cd12724">
    <property type="entry name" value="RRM1_CPEB2_like"/>
    <property type="match status" value="1"/>
</dbReference>
<dbReference type="EMBL" id="AAGW02036320">
    <property type="status" value="NOT_ANNOTATED_CDS"/>
    <property type="molecule type" value="Genomic_DNA"/>
</dbReference>
<dbReference type="GeneTree" id="ENSGT00940000158949"/>
<feature type="compositionally biased region" description="Low complexity" evidence="5">
    <location>
        <begin position="13"/>
        <end position="25"/>
    </location>
</feature>
<proteinExistence type="inferred from homology"/>
<dbReference type="PANTHER" id="PTHR12566:SF7">
    <property type="entry name" value="CYTOPLASMIC POLYADENYLATION ELEMENT-BINDING PROTEIN 3"/>
    <property type="match status" value="1"/>
</dbReference>
<feature type="compositionally biased region" description="Polar residues" evidence="5">
    <location>
        <begin position="103"/>
        <end position="114"/>
    </location>
</feature>
<name>A0A5F9CHX2_RABIT</name>
<dbReference type="GO" id="GO:0043005">
    <property type="term" value="C:neuron projection"/>
    <property type="evidence" value="ECO:0007669"/>
    <property type="project" value="TreeGrafter"/>
</dbReference>
<evidence type="ECO:0000256" key="5">
    <source>
        <dbReference type="SAM" id="MobiDB-lite"/>
    </source>
</evidence>
<accession>A0A5F9CHX2</accession>
<dbReference type="GO" id="GO:2000766">
    <property type="term" value="P:negative regulation of cytoplasmic translation"/>
    <property type="evidence" value="ECO:0007669"/>
    <property type="project" value="TreeGrafter"/>
</dbReference>
<feature type="compositionally biased region" description="Basic and acidic residues" evidence="5">
    <location>
        <begin position="1"/>
        <end position="11"/>
    </location>
</feature>
<keyword evidence="8" id="KW-1185">Reference proteome</keyword>
<reference evidence="7" key="3">
    <citation type="submission" date="2025-09" db="UniProtKB">
        <authorList>
            <consortium name="Ensembl"/>
        </authorList>
    </citation>
    <scope>IDENTIFICATION</scope>
    <source>
        <strain evidence="7">Thorbecke</strain>
    </source>
</reference>
<dbReference type="EMBL" id="AAGW02036321">
    <property type="status" value="NOT_ANNOTATED_CDS"/>
    <property type="molecule type" value="Genomic_DNA"/>
</dbReference>
<feature type="compositionally biased region" description="Pro residues" evidence="5">
    <location>
        <begin position="86"/>
        <end position="96"/>
    </location>
</feature>
<keyword evidence="2" id="KW-0677">Repeat</keyword>
<dbReference type="CDD" id="cd19757">
    <property type="entry name" value="Bbox1"/>
    <property type="match status" value="1"/>
</dbReference>
<dbReference type="SUPFAM" id="SSF54928">
    <property type="entry name" value="RNA-binding domain, RBD"/>
    <property type="match status" value="1"/>
</dbReference>
<dbReference type="GO" id="GO:0005634">
    <property type="term" value="C:nucleus"/>
    <property type="evidence" value="ECO:0007669"/>
    <property type="project" value="TreeGrafter"/>
</dbReference>
<dbReference type="EMBL" id="AAGW02036319">
    <property type="status" value="NOT_ANNOTATED_CDS"/>
    <property type="molecule type" value="Genomic_DNA"/>
</dbReference>
<evidence type="ECO:0000256" key="4">
    <source>
        <dbReference type="PROSITE-ProRule" id="PRU00176"/>
    </source>
</evidence>
<dbReference type="Proteomes" id="UP000001811">
    <property type="component" value="Chromosome 18"/>
</dbReference>
<dbReference type="InterPro" id="IPR012677">
    <property type="entry name" value="Nucleotide-bd_a/b_plait_sf"/>
</dbReference>
<comment type="similarity">
    <text evidence="1">Belongs to the RRM CPEB family.</text>
</comment>
<dbReference type="Bgee" id="ENSOCUG00000010454">
    <property type="expression patterns" value="Expressed in testis and 19 other cell types or tissues"/>
</dbReference>
<evidence type="ECO:0000256" key="1">
    <source>
        <dbReference type="ARBA" id="ARBA00010347"/>
    </source>
</evidence>
<feature type="region of interest" description="Disordered" evidence="5">
    <location>
        <begin position="158"/>
        <end position="206"/>
    </location>
</feature>